<dbReference type="InterPro" id="IPR001810">
    <property type="entry name" value="F-box_dom"/>
</dbReference>
<dbReference type="Proteomes" id="UP001374584">
    <property type="component" value="Unassembled WGS sequence"/>
</dbReference>
<accession>A0AAN9N5G9</accession>
<gene>
    <name evidence="2" type="ORF">VNO80_12869</name>
</gene>
<dbReference type="InterPro" id="IPR017451">
    <property type="entry name" value="F-box-assoc_interact_dom"/>
</dbReference>
<sequence length="385" mass="44229">MSSSSQCSAVLPAELMMEILSRVPVKDLMRFRCTSKWMNHLILDRALVKLHLQRCSKNTNILLTIVDYENNKTMYCAASCSLQSLPQNPSSTIDYNCHRFNHDYIVVGVCNGLVCLQDSHRGVDYQELWVRFWNPSTRLMSEDSPRLRVPSNDNRYPYPFQFGFGYDDRSDTYQVVFLDNKSHKIEVSVHSLGDSCWRNILSCDALVILSFSGAYVCGTINWLAVPKSGSGYQGKNFINKLKIFSYDVKNEKCNYLSMPDVPCEGFPDAPVIAVFKGCLCLSYRQGTRFLVWTMREFGVAKSWTPLLNINYKDLQIHVPYGMPIIPVVLCISENDNVLLGSYGTAEFFLYNKKDNRIDRYELFNDNMFCCFSYDCVQSLVLPYRN</sequence>
<evidence type="ECO:0000313" key="2">
    <source>
        <dbReference type="EMBL" id="KAK7364312.1"/>
    </source>
</evidence>
<comment type="caution">
    <text evidence="2">The sequence shown here is derived from an EMBL/GenBank/DDBJ whole genome shotgun (WGS) entry which is preliminary data.</text>
</comment>
<dbReference type="Pfam" id="PF08268">
    <property type="entry name" value="FBA_3"/>
    <property type="match status" value="1"/>
</dbReference>
<dbReference type="PANTHER" id="PTHR31672">
    <property type="entry name" value="BNACNNG10540D PROTEIN"/>
    <property type="match status" value="1"/>
</dbReference>
<protein>
    <recommendedName>
        <fullName evidence="1">F-box domain-containing protein</fullName>
    </recommendedName>
</protein>
<dbReference type="Gene3D" id="1.20.1280.50">
    <property type="match status" value="1"/>
</dbReference>
<name>A0AAN9N5G9_PHACN</name>
<dbReference type="Pfam" id="PF00646">
    <property type="entry name" value="F-box"/>
    <property type="match status" value="1"/>
</dbReference>
<evidence type="ECO:0000259" key="1">
    <source>
        <dbReference type="SMART" id="SM00256"/>
    </source>
</evidence>
<dbReference type="AlphaFoldDB" id="A0AAN9N5G9"/>
<dbReference type="EMBL" id="JAYMYR010000005">
    <property type="protein sequence ID" value="KAK7364312.1"/>
    <property type="molecule type" value="Genomic_DNA"/>
</dbReference>
<dbReference type="NCBIfam" id="TIGR01640">
    <property type="entry name" value="F_box_assoc_1"/>
    <property type="match status" value="1"/>
</dbReference>
<dbReference type="InterPro" id="IPR036047">
    <property type="entry name" value="F-box-like_dom_sf"/>
</dbReference>
<dbReference type="InterPro" id="IPR013187">
    <property type="entry name" value="F-box-assoc_dom_typ3"/>
</dbReference>
<dbReference type="SUPFAM" id="SSF81383">
    <property type="entry name" value="F-box domain"/>
    <property type="match status" value="1"/>
</dbReference>
<organism evidence="2 3">
    <name type="scientific">Phaseolus coccineus</name>
    <name type="common">Scarlet runner bean</name>
    <name type="synonym">Phaseolus multiflorus</name>
    <dbReference type="NCBI Taxonomy" id="3886"/>
    <lineage>
        <taxon>Eukaryota</taxon>
        <taxon>Viridiplantae</taxon>
        <taxon>Streptophyta</taxon>
        <taxon>Embryophyta</taxon>
        <taxon>Tracheophyta</taxon>
        <taxon>Spermatophyta</taxon>
        <taxon>Magnoliopsida</taxon>
        <taxon>eudicotyledons</taxon>
        <taxon>Gunneridae</taxon>
        <taxon>Pentapetalae</taxon>
        <taxon>rosids</taxon>
        <taxon>fabids</taxon>
        <taxon>Fabales</taxon>
        <taxon>Fabaceae</taxon>
        <taxon>Papilionoideae</taxon>
        <taxon>50 kb inversion clade</taxon>
        <taxon>NPAAA clade</taxon>
        <taxon>indigoferoid/millettioid clade</taxon>
        <taxon>Phaseoleae</taxon>
        <taxon>Phaseolus</taxon>
    </lineage>
</organism>
<feature type="domain" description="F-box" evidence="1">
    <location>
        <begin position="11"/>
        <end position="51"/>
    </location>
</feature>
<keyword evidence="3" id="KW-1185">Reference proteome</keyword>
<dbReference type="PANTHER" id="PTHR31672:SF13">
    <property type="entry name" value="F-BOX PROTEIN CPR30-LIKE"/>
    <property type="match status" value="1"/>
</dbReference>
<dbReference type="SMART" id="SM00256">
    <property type="entry name" value="FBOX"/>
    <property type="match status" value="1"/>
</dbReference>
<evidence type="ECO:0000313" key="3">
    <source>
        <dbReference type="Proteomes" id="UP001374584"/>
    </source>
</evidence>
<dbReference type="InterPro" id="IPR050796">
    <property type="entry name" value="SCF_F-box_component"/>
</dbReference>
<reference evidence="2 3" key="1">
    <citation type="submission" date="2024-01" db="EMBL/GenBank/DDBJ databases">
        <title>The genomes of 5 underutilized Papilionoideae crops provide insights into root nodulation and disease resistanc.</title>
        <authorList>
            <person name="Jiang F."/>
        </authorList>
    </citation>
    <scope>NUCLEOTIDE SEQUENCE [LARGE SCALE GENOMIC DNA]</scope>
    <source>
        <strain evidence="2">JINMINGXINNONG_FW02</strain>
        <tissue evidence="2">Leaves</tissue>
    </source>
</reference>
<proteinExistence type="predicted"/>